<keyword evidence="3" id="KW-1185">Reference proteome</keyword>
<feature type="signal peptide" evidence="1">
    <location>
        <begin position="1"/>
        <end position="18"/>
    </location>
</feature>
<accession>A0A3E0U7F0</accession>
<feature type="chain" id="PRO_5017746344" evidence="1">
    <location>
        <begin position="19"/>
        <end position="169"/>
    </location>
</feature>
<name>A0A3E0U7F0_9GAMM</name>
<organism evidence="2 3">
    <name type="scientific">Thalassotalea euphylliae</name>
    <dbReference type="NCBI Taxonomy" id="1655234"/>
    <lineage>
        <taxon>Bacteria</taxon>
        <taxon>Pseudomonadati</taxon>
        <taxon>Pseudomonadota</taxon>
        <taxon>Gammaproteobacteria</taxon>
        <taxon>Alteromonadales</taxon>
        <taxon>Colwelliaceae</taxon>
        <taxon>Thalassotalea</taxon>
    </lineage>
</organism>
<keyword evidence="2" id="KW-0378">Hydrolase</keyword>
<reference evidence="3" key="1">
    <citation type="submission" date="2018-08" db="EMBL/GenBank/DDBJ databases">
        <title>Thalassotalea euphylliae genome.</title>
        <authorList>
            <person name="Summers S."/>
            <person name="Rice S.A."/>
            <person name="Freckelton M.L."/>
            <person name="Nedved B.T."/>
            <person name="Hadfield M.G."/>
        </authorList>
    </citation>
    <scope>NUCLEOTIDE SEQUENCE [LARGE SCALE GENOMIC DNA]</scope>
    <source>
        <strain evidence="3">H3</strain>
    </source>
</reference>
<dbReference type="RefSeq" id="WP_116018103.1">
    <property type="nucleotide sequence ID" value="NZ_QUOT01000001.1"/>
</dbReference>
<protein>
    <submittedName>
        <fullName evidence="2">Acyloxyacyl hydrolase</fullName>
    </submittedName>
</protein>
<dbReference type="EMBL" id="QUOT01000001">
    <property type="protein sequence ID" value="REL32497.1"/>
    <property type="molecule type" value="Genomic_DNA"/>
</dbReference>
<evidence type="ECO:0000256" key="1">
    <source>
        <dbReference type="SAM" id="SignalP"/>
    </source>
</evidence>
<sequence>MKLLLLLIVLIAQSTVSAHSLYYAIGESTAKDRSDTQKLGLIFNPPTNIGLLERNNLYLTLDVSAASWQNLYGPDLKTGALIPMFNYPLRQQDQWWFIKFGIGAAYVDQTRWGNRRLGSNWMFEDKLEVGLRANPNHQIALSFSHYSNANTNKYNDGLNIISLLYQYNW</sequence>
<dbReference type="AlphaFoldDB" id="A0A3E0U7F0"/>
<proteinExistence type="predicted"/>
<comment type="caution">
    <text evidence="2">The sequence shown here is derived from an EMBL/GenBank/DDBJ whole genome shotgun (WGS) entry which is preliminary data.</text>
</comment>
<dbReference type="InterPro" id="IPR018550">
    <property type="entry name" value="Lipid-A_deacylase-rel"/>
</dbReference>
<gene>
    <name evidence="2" type="ORF">DXX94_18265</name>
</gene>
<dbReference type="Gene3D" id="2.40.160.20">
    <property type="match status" value="1"/>
</dbReference>
<dbReference type="Proteomes" id="UP000256899">
    <property type="component" value="Unassembled WGS sequence"/>
</dbReference>
<evidence type="ECO:0000313" key="2">
    <source>
        <dbReference type="EMBL" id="REL32497.1"/>
    </source>
</evidence>
<dbReference type="Pfam" id="PF09411">
    <property type="entry name" value="PagL"/>
    <property type="match status" value="1"/>
</dbReference>
<dbReference type="GO" id="GO:0016787">
    <property type="term" value="F:hydrolase activity"/>
    <property type="evidence" value="ECO:0007669"/>
    <property type="project" value="UniProtKB-KW"/>
</dbReference>
<keyword evidence="1" id="KW-0732">Signal</keyword>
<evidence type="ECO:0000313" key="3">
    <source>
        <dbReference type="Proteomes" id="UP000256899"/>
    </source>
</evidence>